<organism evidence="2 3">
    <name type="scientific">Corynebacterium lowii</name>
    <dbReference type="NCBI Taxonomy" id="1544413"/>
    <lineage>
        <taxon>Bacteria</taxon>
        <taxon>Bacillati</taxon>
        <taxon>Actinomycetota</taxon>
        <taxon>Actinomycetes</taxon>
        <taxon>Mycobacteriales</taxon>
        <taxon>Corynebacteriaceae</taxon>
        <taxon>Corynebacterium</taxon>
    </lineage>
</organism>
<evidence type="ECO:0000313" key="3">
    <source>
        <dbReference type="Proteomes" id="UP000050488"/>
    </source>
</evidence>
<feature type="transmembrane region" description="Helical" evidence="1">
    <location>
        <begin position="372"/>
        <end position="397"/>
    </location>
</feature>
<feature type="transmembrane region" description="Helical" evidence="1">
    <location>
        <begin position="101"/>
        <end position="126"/>
    </location>
</feature>
<sequence>MTRTLLKLQTTLWWRTIRANPAILIMMIMVILYALMGMLSTGLVMFFFIQERETFYIPLFISLGMFAYVLIEAMMPSGEQQVTARDMALFPVSPQELRSGLWWVIFLQSRSILAVLCTALTGLLVITAAGSVAVAVIAVPLLVASLCTTVVGGSVLNRQIGRGAMGKDRMAVLGGVFFIALVLAFSMFSGGDIQIPVDTLGRVLAWTPLGAVGGAIGASISGQWGIAAVQAAIALLTLGAVLWLWLRGVAQDLEEPQMHVGKQRQKKKKKRAEDVFPQIVLPGLRYSPGAAVFSRAVRYLGRDSRMKSLLFMLPVFSIFFLYQGLTQTSFSAYMGLAILCLILTGMANNDFGFDGPGGWLHIMSGIPPRTLLLARHAGSMLIPAVVFLVYSLILFIFMPDRGVTTLVVLAGLGLVLSAAGMGLWLTVNNPFAASKPGTNPWSDRSGYSSSAMVSSFAFLFLGWLPLIPGIVLMALGWSQDKQIWLMALGGLVCVAIPLVCYLFIIRQTTAKLEDTWPEIYNKVRSWVN</sequence>
<evidence type="ECO:0000256" key="1">
    <source>
        <dbReference type="SAM" id="Phobius"/>
    </source>
</evidence>
<feature type="transmembrane region" description="Helical" evidence="1">
    <location>
        <begin position="132"/>
        <end position="157"/>
    </location>
</feature>
<keyword evidence="1" id="KW-0812">Transmembrane</keyword>
<dbReference type="SUPFAM" id="SSF103473">
    <property type="entry name" value="MFS general substrate transporter"/>
    <property type="match status" value="1"/>
</dbReference>
<keyword evidence="3" id="KW-1185">Reference proteome</keyword>
<dbReference type="AlphaFoldDB" id="A0A0Q0ZA25"/>
<name>A0A0Q0ZA25_9CORY</name>
<dbReference type="STRING" id="1544413.Clow_00832"/>
<dbReference type="PATRIC" id="fig|1544413.3.peg.834"/>
<dbReference type="OrthoDB" id="3261041at2"/>
<feature type="transmembrane region" description="Helical" evidence="1">
    <location>
        <begin position="224"/>
        <end position="246"/>
    </location>
</feature>
<feature type="transmembrane region" description="Helical" evidence="1">
    <location>
        <begin position="403"/>
        <end position="425"/>
    </location>
</feature>
<feature type="transmembrane region" description="Helical" evidence="1">
    <location>
        <begin position="21"/>
        <end position="49"/>
    </location>
</feature>
<evidence type="ECO:0000313" key="2">
    <source>
        <dbReference type="EMBL" id="KQB86624.1"/>
    </source>
</evidence>
<gene>
    <name evidence="2" type="ORF">Clow_00832</name>
</gene>
<keyword evidence="1" id="KW-1133">Transmembrane helix</keyword>
<feature type="transmembrane region" description="Helical" evidence="1">
    <location>
        <begin position="169"/>
        <end position="188"/>
    </location>
</feature>
<dbReference type="Proteomes" id="UP000050488">
    <property type="component" value="Unassembled WGS sequence"/>
</dbReference>
<feature type="transmembrane region" description="Helical" evidence="1">
    <location>
        <begin position="483"/>
        <end position="504"/>
    </location>
</feature>
<keyword evidence="1" id="KW-0472">Membrane</keyword>
<reference evidence="2 3" key="1">
    <citation type="submission" date="2015-10" db="EMBL/GenBank/DDBJ databases">
        <title>Corynebacteirum lowii and Corynebacterium oculi species nova, derived from human clinical disease and and emended description of Corynebacterium mastiditis.</title>
        <authorList>
            <person name="Bernard K."/>
            <person name="Pacheco A.L."/>
            <person name="Mcdougall C."/>
            <person name="Burtx T."/>
            <person name="Weibe D."/>
            <person name="Tyler S."/>
            <person name="Olson A.B."/>
            <person name="Cnockaert M."/>
            <person name="Eguchi H."/>
            <person name="Kuwahara T."/>
            <person name="Nakayama-Imaohji H."/>
            <person name="Boudewijins M."/>
            <person name="Van Hoecke F."/>
            <person name="Bernier A.-M."/>
            <person name="Vandamme P."/>
        </authorList>
    </citation>
    <scope>NUCLEOTIDE SEQUENCE [LARGE SCALE GENOMIC DNA]</scope>
    <source>
        <strain evidence="2 3">NML 130206</strain>
    </source>
</reference>
<feature type="transmembrane region" description="Helical" evidence="1">
    <location>
        <begin position="308"/>
        <end position="325"/>
    </location>
</feature>
<feature type="transmembrane region" description="Helical" evidence="1">
    <location>
        <begin position="55"/>
        <end position="71"/>
    </location>
</feature>
<dbReference type="EMBL" id="LKEV01000002">
    <property type="protein sequence ID" value="KQB86624.1"/>
    <property type="molecule type" value="Genomic_DNA"/>
</dbReference>
<dbReference type="RefSeq" id="WP_055176685.1">
    <property type="nucleotide sequence ID" value="NZ_JAUSQY010000001.1"/>
</dbReference>
<comment type="caution">
    <text evidence="2">The sequence shown here is derived from an EMBL/GenBank/DDBJ whole genome shotgun (WGS) entry which is preliminary data.</text>
</comment>
<feature type="transmembrane region" description="Helical" evidence="1">
    <location>
        <begin position="456"/>
        <end position="477"/>
    </location>
</feature>
<protein>
    <submittedName>
        <fullName evidence="2">Uncharacterized protein</fullName>
    </submittedName>
</protein>
<accession>A0A0Q0ZA25</accession>
<proteinExistence type="predicted"/>
<feature type="transmembrane region" description="Helical" evidence="1">
    <location>
        <begin position="331"/>
        <end position="351"/>
    </location>
</feature>
<dbReference type="InterPro" id="IPR036259">
    <property type="entry name" value="MFS_trans_sf"/>
</dbReference>